<keyword evidence="3 5" id="KW-1133">Transmembrane helix</keyword>
<keyword evidence="4 5" id="KW-0472">Membrane</keyword>
<dbReference type="GO" id="GO:0009403">
    <property type="term" value="P:toxin biosynthetic process"/>
    <property type="evidence" value="ECO:0007669"/>
    <property type="project" value="InterPro"/>
</dbReference>
<evidence type="ECO:0000256" key="3">
    <source>
        <dbReference type="ARBA" id="ARBA00022989"/>
    </source>
</evidence>
<dbReference type="AlphaFoldDB" id="B3ETB7"/>
<organism evidence="6 7">
    <name type="scientific">Amoebophilus asiaticus (strain 5a2)</name>
    <dbReference type="NCBI Taxonomy" id="452471"/>
    <lineage>
        <taxon>Bacteria</taxon>
        <taxon>Pseudomonadati</taxon>
        <taxon>Bacteroidota</taxon>
        <taxon>Cytophagia</taxon>
        <taxon>Cytophagales</taxon>
        <taxon>Amoebophilaceae</taxon>
        <taxon>Candidatus Amoebophilus</taxon>
    </lineage>
</organism>
<dbReference type="HOGENOM" id="CLU_092720_5_1_10"/>
<name>B3ETB7_AMOA5</name>
<evidence type="ECO:0000313" key="7">
    <source>
        <dbReference type="Proteomes" id="UP000001227"/>
    </source>
</evidence>
<dbReference type="KEGG" id="aas:Aasi_1130"/>
<comment type="subcellular location">
    <subcellularLocation>
        <location evidence="1">Membrane</location>
        <topology evidence="1">Multi-pass membrane protein</topology>
    </subcellularLocation>
</comment>
<evidence type="ECO:0000256" key="5">
    <source>
        <dbReference type="SAM" id="Phobius"/>
    </source>
</evidence>
<feature type="transmembrane region" description="Helical" evidence="5">
    <location>
        <begin position="134"/>
        <end position="155"/>
    </location>
</feature>
<accession>B3ETB7</accession>
<dbReference type="Pfam" id="PF02674">
    <property type="entry name" value="Colicin_V"/>
    <property type="match status" value="1"/>
</dbReference>
<evidence type="ECO:0008006" key="8">
    <source>
        <dbReference type="Google" id="ProtNLM"/>
    </source>
</evidence>
<dbReference type="PANTHER" id="PTHR37306:SF1">
    <property type="entry name" value="COLICIN V PRODUCTION PROTEIN"/>
    <property type="match status" value="1"/>
</dbReference>
<keyword evidence="2 5" id="KW-0812">Transmembrane</keyword>
<dbReference type="PANTHER" id="PTHR37306">
    <property type="entry name" value="COLICIN V PRODUCTION PROTEIN"/>
    <property type="match status" value="1"/>
</dbReference>
<dbReference type="EMBL" id="CP001102">
    <property type="protein sequence ID" value="ACE06469.1"/>
    <property type="molecule type" value="Genomic_DNA"/>
</dbReference>
<evidence type="ECO:0000313" key="6">
    <source>
        <dbReference type="EMBL" id="ACE06469.1"/>
    </source>
</evidence>
<dbReference type="eggNOG" id="COG1286">
    <property type="taxonomic scope" value="Bacteria"/>
</dbReference>
<dbReference type="GO" id="GO:0016020">
    <property type="term" value="C:membrane"/>
    <property type="evidence" value="ECO:0007669"/>
    <property type="project" value="UniProtKB-SubCell"/>
</dbReference>
<dbReference type="InterPro" id="IPR003825">
    <property type="entry name" value="Colicin-V_CvpA"/>
</dbReference>
<dbReference type="Proteomes" id="UP000001227">
    <property type="component" value="Chromosome"/>
</dbReference>
<evidence type="ECO:0000256" key="2">
    <source>
        <dbReference type="ARBA" id="ARBA00022692"/>
    </source>
</evidence>
<protein>
    <recommendedName>
        <fullName evidence="8">Colicin V production protein</fullName>
    </recommendedName>
</protein>
<evidence type="ECO:0000256" key="4">
    <source>
        <dbReference type="ARBA" id="ARBA00023136"/>
    </source>
</evidence>
<evidence type="ECO:0000256" key="1">
    <source>
        <dbReference type="ARBA" id="ARBA00004141"/>
    </source>
</evidence>
<proteinExistence type="predicted"/>
<reference evidence="6 7" key="1">
    <citation type="journal article" date="2010" name="J. Bacteriol.">
        <title>The genome of the amoeba symbiont 'Candidatus Amoebophilus asiaticus' reveals common mechanisms for host cell interaction among amoeba-associated bacteria.</title>
        <authorList>
            <person name="Schmitz-Esser S."/>
            <person name="Tischler P."/>
            <person name="Arnold R."/>
            <person name="Montanaro J."/>
            <person name="Wagner M."/>
            <person name="Rattei T."/>
            <person name="Horn M."/>
        </authorList>
    </citation>
    <scope>NUCLEOTIDE SEQUENCE [LARGE SCALE GENOMIC DNA]</scope>
    <source>
        <strain evidence="6 7">5a2</strain>
    </source>
</reference>
<feature type="transmembrane region" description="Helical" evidence="5">
    <location>
        <begin position="62"/>
        <end position="82"/>
    </location>
</feature>
<keyword evidence="7" id="KW-1185">Reference proteome</keyword>
<dbReference type="RefSeq" id="WP_012473225.1">
    <property type="nucleotide sequence ID" value="NC_010830.1"/>
</dbReference>
<dbReference type="STRING" id="452471.Aasi_1130"/>
<gene>
    <name evidence="6" type="ordered locus">Aasi_1130</name>
</gene>
<feature type="transmembrane region" description="Helical" evidence="5">
    <location>
        <begin position="103"/>
        <end position="122"/>
    </location>
</feature>
<sequence length="169" mass="18580">MKLLDIILLLILAWGGYSGYKRGLIVEGFSLFSFSIAKILGLRALHIFKAFSNKVDGHVPTVTSYIAFGVVFVIIVAILIILSRYFRAKVNKTVLGKVDKTMGAILGIGKWAFYASTALWVANLLHIGLPDSYIANSFLLPIIKAISPSFISWIAKLLPALRTLVEIVK</sequence>